<proteinExistence type="predicted"/>
<dbReference type="PANTHER" id="PTHR35494:SF1">
    <property type="entry name" value="NAD(P)H-QUINONE OXIDOREDUCTASE SUBUNIT S, CHLOROPLASTIC"/>
    <property type="match status" value="1"/>
</dbReference>
<dbReference type="GeneID" id="10326921"/>
<sequence length="65" mass="7346">MILPGTTVTIDSPNSIYNGYVGFVQRCTKKTASVLFDNYSPWEKLVTFRISELREGGNIPKSKNY</sequence>
<dbReference type="InterPro" id="IPR021659">
    <property type="entry name" value="NdhS"/>
</dbReference>
<evidence type="ECO:0008006" key="3">
    <source>
        <dbReference type="Google" id="ProtNLM"/>
    </source>
</evidence>
<keyword evidence="2" id="KW-1185">Reference proteome</keyword>
<gene>
    <name evidence="1" type="ORF">PHM1_008</name>
</gene>
<dbReference type="RefSeq" id="YP_004322433.1">
    <property type="nucleotide sequence ID" value="NC_015280.1"/>
</dbReference>
<name>E3SMI9_9CAUD</name>
<dbReference type="GO" id="GO:0009767">
    <property type="term" value="P:photosynthetic electron transport chain"/>
    <property type="evidence" value="ECO:0007669"/>
    <property type="project" value="InterPro"/>
</dbReference>
<dbReference type="KEGG" id="vg:10326921"/>
<accession>E3SMI9</accession>
<dbReference type="Gene3D" id="2.30.30.140">
    <property type="match status" value="1"/>
</dbReference>
<evidence type="ECO:0000313" key="1">
    <source>
        <dbReference type="EMBL" id="ADO98632.1"/>
    </source>
</evidence>
<dbReference type="Pfam" id="PF11623">
    <property type="entry name" value="NdhS"/>
    <property type="match status" value="1"/>
</dbReference>
<protein>
    <recommendedName>
        <fullName evidence="3">DUF3252 domain-containing protein</fullName>
    </recommendedName>
</protein>
<reference evidence="1 2" key="1">
    <citation type="journal article" date="2010" name="Environ. Microbiol.">
        <title>Genomic analysis of oceanic cyanobacterial myoviruses compared with T4-like myoviruses from diverse hosts and environments.</title>
        <authorList>
            <person name="Sullivan M.B."/>
            <person name="Huang K.H."/>
            <person name="Ignacio-Espinoza J.C."/>
            <person name="Berlin A.M."/>
            <person name="Kelly L."/>
            <person name="Weigele P.R."/>
            <person name="DeFrancesco A.S."/>
            <person name="Kern S.E."/>
            <person name="Thompson L.R."/>
            <person name="Young S."/>
            <person name="Yandava C."/>
            <person name="Fu R."/>
            <person name="Krastins B."/>
            <person name="Chase M."/>
            <person name="Sarracino D."/>
            <person name="Osburne M.S."/>
            <person name="Henn M.R."/>
            <person name="Chisholm S.W."/>
        </authorList>
    </citation>
    <scope>NUCLEOTIDE SEQUENCE [LARGE SCALE GENOMIC DNA]</scope>
    <source>
        <strain evidence="1">M4-247</strain>
    </source>
</reference>
<dbReference type="Proteomes" id="UP000006530">
    <property type="component" value="Segment"/>
</dbReference>
<dbReference type="PANTHER" id="PTHR35494">
    <property type="entry name" value="NAD(P)H-QUINONE OXIDOREDUCTASE SUBUNIT S, CHLOROPLASTIC"/>
    <property type="match status" value="1"/>
</dbReference>
<dbReference type="EMBL" id="GU071101">
    <property type="protein sequence ID" value="ADO98632.1"/>
    <property type="molecule type" value="Genomic_DNA"/>
</dbReference>
<organism evidence="1 2">
    <name type="scientific">Prochlorococcus phage P-HM1</name>
    <dbReference type="NCBI Taxonomy" id="445700"/>
    <lineage>
        <taxon>Viruses</taxon>
        <taxon>Duplodnaviria</taxon>
        <taxon>Heunggongvirae</taxon>
        <taxon>Uroviricota</taxon>
        <taxon>Caudoviricetes</taxon>
        <taxon>Eurybiavirus</taxon>
        <taxon>Eurybiavirus PHM2</taxon>
    </lineage>
</organism>
<evidence type="ECO:0000313" key="2">
    <source>
        <dbReference type="Proteomes" id="UP000006530"/>
    </source>
</evidence>